<dbReference type="GO" id="GO:0046167">
    <property type="term" value="P:glycerol-3-phosphate biosynthetic process"/>
    <property type="evidence" value="ECO:0007669"/>
    <property type="project" value="TreeGrafter"/>
</dbReference>
<evidence type="ECO:0000313" key="5">
    <source>
        <dbReference type="Ensembl" id="ENSSSUP00005028448.1"/>
    </source>
</evidence>
<dbReference type="GO" id="GO:0005739">
    <property type="term" value="C:mitochondrion"/>
    <property type="evidence" value="ECO:0007669"/>
    <property type="project" value="TreeGrafter"/>
</dbReference>
<dbReference type="PANTHER" id="PTHR10196">
    <property type="entry name" value="SUGAR KINASE"/>
    <property type="match status" value="1"/>
</dbReference>
<dbReference type="InterPro" id="IPR018484">
    <property type="entry name" value="FGGY_N"/>
</dbReference>
<dbReference type="Proteomes" id="UP000472268">
    <property type="component" value="Unplaced"/>
</dbReference>
<evidence type="ECO:0000313" key="6">
    <source>
        <dbReference type="Proteomes" id="UP000472268"/>
    </source>
</evidence>
<gene>
    <name evidence="5" type="primary">GK</name>
</gene>
<dbReference type="InterPro" id="IPR043129">
    <property type="entry name" value="ATPase_NBD"/>
</dbReference>
<dbReference type="PANTHER" id="PTHR10196:SF56">
    <property type="entry name" value="GLYCEROL KINASE"/>
    <property type="match status" value="1"/>
</dbReference>
<dbReference type="Gene3D" id="3.30.420.40">
    <property type="match status" value="1"/>
</dbReference>
<organism evidence="5 6">
    <name type="scientific">Suricata suricatta</name>
    <name type="common">Meerkat</name>
    <dbReference type="NCBI Taxonomy" id="37032"/>
    <lineage>
        <taxon>Eukaryota</taxon>
        <taxon>Metazoa</taxon>
        <taxon>Chordata</taxon>
        <taxon>Craniata</taxon>
        <taxon>Vertebrata</taxon>
        <taxon>Euteleostomi</taxon>
        <taxon>Mammalia</taxon>
        <taxon>Eutheria</taxon>
        <taxon>Laurasiatheria</taxon>
        <taxon>Carnivora</taxon>
        <taxon>Feliformia</taxon>
        <taxon>Herpestidae</taxon>
        <taxon>Suricata</taxon>
    </lineage>
</organism>
<evidence type="ECO:0000256" key="1">
    <source>
        <dbReference type="ARBA" id="ARBA00009156"/>
    </source>
</evidence>
<reference evidence="5" key="2">
    <citation type="submission" date="2025-09" db="UniProtKB">
        <authorList>
            <consortium name="Ensembl"/>
        </authorList>
    </citation>
    <scope>IDENTIFICATION</scope>
</reference>
<dbReference type="GO" id="GO:0004370">
    <property type="term" value="F:glycerol kinase activity"/>
    <property type="evidence" value="ECO:0007669"/>
    <property type="project" value="TreeGrafter"/>
</dbReference>
<dbReference type="Pfam" id="PF00370">
    <property type="entry name" value="FGGY_N"/>
    <property type="match status" value="1"/>
</dbReference>
<name>A0A673USG1_SURSU</name>
<dbReference type="AlphaFoldDB" id="A0A673USG1"/>
<feature type="domain" description="Carbohydrate kinase FGGY N-terminal" evidence="4">
    <location>
        <begin position="13"/>
        <end position="92"/>
    </location>
</feature>
<reference evidence="5" key="1">
    <citation type="submission" date="2025-08" db="UniProtKB">
        <authorList>
            <consortium name="Ensembl"/>
        </authorList>
    </citation>
    <scope>IDENTIFICATION</scope>
</reference>
<evidence type="ECO:0000259" key="4">
    <source>
        <dbReference type="Pfam" id="PF00370"/>
    </source>
</evidence>
<sequence length="156" mass="17520">MAAAKKAVLGPLVGAVDQGTSSTRFLVFNSKTAELLSHHQVEIKQEFPREGWVEQDPKEILQSVYECIEKTCEKLGELNIDISNIKGVGLRPCCHVLVIKWEAACRNKKKHLTLVIHFSWSHSKTVHSIPLQKCQTFSQPVKFSYLLVSVTRGKPP</sequence>
<accession>A0A673USG1</accession>
<proteinExistence type="inferred from homology"/>
<protein>
    <recommendedName>
        <fullName evidence="4">Carbohydrate kinase FGGY N-terminal domain-containing protein</fullName>
    </recommendedName>
</protein>
<dbReference type="GO" id="GO:0006071">
    <property type="term" value="P:glycerol metabolic process"/>
    <property type="evidence" value="ECO:0007669"/>
    <property type="project" value="TreeGrafter"/>
</dbReference>
<dbReference type="Ensembl" id="ENSSSUT00005032478.1">
    <property type="protein sequence ID" value="ENSSSUP00005028448.1"/>
    <property type="gene ID" value="ENSSSUG00005017907.1"/>
</dbReference>
<keyword evidence="6" id="KW-1185">Reference proteome</keyword>
<dbReference type="SUPFAM" id="SSF53067">
    <property type="entry name" value="Actin-like ATPase domain"/>
    <property type="match status" value="1"/>
</dbReference>
<keyword evidence="2" id="KW-0808">Transferase</keyword>
<evidence type="ECO:0000256" key="3">
    <source>
        <dbReference type="ARBA" id="ARBA00022777"/>
    </source>
</evidence>
<evidence type="ECO:0000256" key="2">
    <source>
        <dbReference type="ARBA" id="ARBA00022679"/>
    </source>
</evidence>
<keyword evidence="3" id="KW-0418">Kinase</keyword>
<comment type="similarity">
    <text evidence="1">Belongs to the FGGY kinase family.</text>
</comment>
<dbReference type="GO" id="GO:0006641">
    <property type="term" value="P:triglyceride metabolic process"/>
    <property type="evidence" value="ECO:0007669"/>
    <property type="project" value="TreeGrafter"/>
</dbReference>